<evidence type="ECO:0000313" key="2">
    <source>
        <dbReference type="EMBL" id="SBV91451.1"/>
    </source>
</evidence>
<accession>A0A212IW47</accession>
<dbReference type="InterPro" id="IPR023875">
    <property type="entry name" value="DNA_repair_put"/>
</dbReference>
<dbReference type="EMBL" id="FLUM01000001">
    <property type="protein sequence ID" value="SBV91451.1"/>
    <property type="molecule type" value="Genomic_DNA"/>
</dbReference>
<sequence length="253" mass="30340">MLVFFYDKTFEGLLTAIFDAYSRKTFPDRLLGEGEIAPMFMEDNHTVTTMEDRATRVWTSLQNKLSKGAQNMVTYAWLSEEEGSDELLFRFIRKSFDSKISIETNFGDEDVLKMHQLAKRVAHEELYIKQFVRFQKAADDIFFSTISPRHNALPLAIEHFRDRFSDQKWVIYDLKRRYGFYYDLHTVVEMTLDNDEHLLSGKLDENLMAEDEKMFQELWKGYFKSMTIKERINLKLQRQHMPKRFWKYLTEKQ</sequence>
<name>A0A212IW47_9BACT</name>
<organism evidence="2">
    <name type="scientific">uncultured Dysgonomonas sp</name>
    <dbReference type="NCBI Taxonomy" id="206096"/>
    <lineage>
        <taxon>Bacteria</taxon>
        <taxon>Pseudomonadati</taxon>
        <taxon>Bacteroidota</taxon>
        <taxon>Bacteroidia</taxon>
        <taxon>Bacteroidales</taxon>
        <taxon>Dysgonomonadaceae</taxon>
        <taxon>Dysgonomonas</taxon>
        <taxon>environmental samples</taxon>
    </lineage>
</organism>
<dbReference type="RefSeq" id="WP_296938247.1">
    <property type="nucleotide sequence ID" value="NZ_LT599032.1"/>
</dbReference>
<gene>
    <name evidence="2" type="ORF">KL86DYS1_10343</name>
</gene>
<dbReference type="Pfam" id="PF13566">
    <property type="entry name" value="DUF4130"/>
    <property type="match status" value="1"/>
</dbReference>
<feature type="domain" description="DUF4130" evidence="1">
    <location>
        <begin position="84"/>
        <end position="251"/>
    </location>
</feature>
<proteinExistence type="predicted"/>
<dbReference type="InterPro" id="IPR025404">
    <property type="entry name" value="DUF4130"/>
</dbReference>
<evidence type="ECO:0000259" key="1">
    <source>
        <dbReference type="Pfam" id="PF13566"/>
    </source>
</evidence>
<dbReference type="AlphaFoldDB" id="A0A212IW47"/>
<protein>
    <recommendedName>
        <fullName evidence="1">DUF4130 domain-containing protein</fullName>
    </recommendedName>
</protein>
<reference evidence="2" key="1">
    <citation type="submission" date="2016-04" db="EMBL/GenBank/DDBJ databases">
        <authorList>
            <person name="Evans L.H."/>
            <person name="Alamgir A."/>
            <person name="Owens N."/>
            <person name="Weber N.D."/>
            <person name="Virtaneva K."/>
            <person name="Barbian K."/>
            <person name="Babar A."/>
            <person name="Rosenke K."/>
        </authorList>
    </citation>
    <scope>NUCLEOTIDE SEQUENCE</scope>
    <source>
        <strain evidence="2">86-1</strain>
    </source>
</reference>
<dbReference type="NCBIfam" id="TIGR03915">
    <property type="entry name" value="SAM_7_link_chp"/>
    <property type="match status" value="1"/>
</dbReference>